<dbReference type="AlphaFoldDB" id="A0A6S6SMJ2"/>
<protein>
    <recommendedName>
        <fullName evidence="3">Glycosyltransferase RgtA/B/C/D-like domain-containing protein</fullName>
    </recommendedName>
</protein>
<feature type="transmembrane region" description="Helical" evidence="1">
    <location>
        <begin position="182"/>
        <end position="212"/>
    </location>
</feature>
<feature type="transmembrane region" description="Helical" evidence="1">
    <location>
        <begin position="354"/>
        <end position="372"/>
    </location>
</feature>
<name>A0A6S6SMJ2_9BACT</name>
<feature type="transmembrane region" description="Helical" evidence="1">
    <location>
        <begin position="332"/>
        <end position="348"/>
    </location>
</feature>
<accession>A0A6S6SMJ2</accession>
<evidence type="ECO:0000313" key="2">
    <source>
        <dbReference type="EMBL" id="CAA6804542.1"/>
    </source>
</evidence>
<feature type="transmembrane region" description="Helical" evidence="1">
    <location>
        <begin position="137"/>
        <end position="153"/>
    </location>
</feature>
<keyword evidence="1" id="KW-1133">Transmembrane helix</keyword>
<organism evidence="2">
    <name type="scientific">uncultured Sulfurovum sp</name>
    <dbReference type="NCBI Taxonomy" id="269237"/>
    <lineage>
        <taxon>Bacteria</taxon>
        <taxon>Pseudomonadati</taxon>
        <taxon>Campylobacterota</taxon>
        <taxon>Epsilonproteobacteria</taxon>
        <taxon>Campylobacterales</taxon>
        <taxon>Sulfurovaceae</taxon>
        <taxon>Sulfurovum</taxon>
        <taxon>environmental samples</taxon>
    </lineage>
</organism>
<evidence type="ECO:0008006" key="3">
    <source>
        <dbReference type="Google" id="ProtNLM"/>
    </source>
</evidence>
<reference evidence="2" key="1">
    <citation type="submission" date="2020-01" db="EMBL/GenBank/DDBJ databases">
        <authorList>
            <person name="Meier V. D."/>
            <person name="Meier V D."/>
        </authorList>
    </citation>
    <scope>NUCLEOTIDE SEQUENCE</scope>
    <source>
        <strain evidence="2">HLG_WM_MAG_05</strain>
    </source>
</reference>
<feature type="transmembrane region" description="Helical" evidence="1">
    <location>
        <begin position="276"/>
        <end position="297"/>
    </location>
</feature>
<feature type="transmembrane region" description="Helical" evidence="1">
    <location>
        <begin position="107"/>
        <end position="125"/>
    </location>
</feature>
<dbReference type="EMBL" id="CACVAU010000014">
    <property type="protein sequence ID" value="CAA6804542.1"/>
    <property type="molecule type" value="Genomic_DNA"/>
</dbReference>
<proteinExistence type="predicted"/>
<feature type="transmembrane region" description="Helical" evidence="1">
    <location>
        <begin position="303"/>
        <end position="320"/>
    </location>
</feature>
<keyword evidence="1" id="KW-0472">Membrane</keyword>
<feature type="transmembrane region" description="Helical" evidence="1">
    <location>
        <begin position="76"/>
        <end position="95"/>
    </location>
</feature>
<keyword evidence="1" id="KW-0812">Transmembrane</keyword>
<sequence length="496" mass="58841">MLIFGIRLLPRVLRKDKTDSDTWYHISSVMSIYKNKYKLPECNDGFILGGKYDYPYFSHWIVSIFMRDKIIKYERFIGPTIDTLYILLGFIYLNFLLSFYEVDMANQLINFLLLMGFSSTMLKISTGPRVYSFTPRVFGELFIFIFLISIHLYMLTDNLFFLFLSMVFGGLALNTSTFGSQVLVLFSIILSILLHSFIPMFMFLGSLIFAWISSGGHYKNILLQQLQFTKQYATYGQYNHPALIHRNKAFQYVLFFKYLLQLKIKDAYIVFQRDLIFFNVFYKNFEVIIVIILLPWLNIFDSFLYYMCIVAFVVFLITSFRPFLFLGESDRYLEYIIIFATIYLVFNLEQHYIYLILFVQIVLYVTTLYTYLKSSNTYGAHYLNAMKFIKKNLENKDDYVIHGIFNTYINYSIGVLSGLKSLAIEPNYVYGLATNKKLMPNDTIYTNDFDYLYTEYGVNIIIANKKYLHQELLYDFSKFNLFYENEQFIVYKRKQS</sequence>
<gene>
    <name evidence="2" type="ORF">HELGO_WM11855</name>
</gene>
<evidence type="ECO:0000256" key="1">
    <source>
        <dbReference type="SAM" id="Phobius"/>
    </source>
</evidence>